<dbReference type="OrthoDB" id="8179360at2759"/>
<gene>
    <name evidence="1" type="primary">Serpine1_1</name>
    <name evidence="1" type="ORF">CENUNI_R15375</name>
</gene>
<reference evidence="1 2" key="1">
    <citation type="submission" date="2019-09" db="EMBL/GenBank/DDBJ databases">
        <title>Bird 10,000 Genomes (B10K) Project - Family phase.</title>
        <authorList>
            <person name="Zhang G."/>
        </authorList>
    </citation>
    <scope>NUCLEOTIDE SEQUENCE [LARGE SCALE GENOMIC DNA]</scope>
    <source>
        <strain evidence="1">B10K-DU-017-25</strain>
        <tissue evidence="1">Mixed tissue sample</tissue>
    </source>
</reference>
<evidence type="ECO:0000313" key="2">
    <source>
        <dbReference type="Proteomes" id="UP000517892"/>
    </source>
</evidence>
<keyword evidence="2" id="KW-1185">Reference proteome</keyword>
<proteinExistence type="predicted"/>
<dbReference type="AlphaFoldDB" id="A0A7K5AE07"/>
<sequence length="56" mass="5697">GTGTPVPGQVARLVADFGLQLFREAVRHQGDTNAIFAPHGATTVLVALQLATAGQG</sequence>
<evidence type="ECO:0000313" key="1">
    <source>
        <dbReference type="EMBL" id="NWR81971.1"/>
    </source>
</evidence>
<dbReference type="Proteomes" id="UP000517892">
    <property type="component" value="Unassembled WGS sequence"/>
</dbReference>
<organism evidence="1 2">
    <name type="scientific">Centropus unirufus</name>
    <dbReference type="NCBI Taxonomy" id="1118519"/>
    <lineage>
        <taxon>Eukaryota</taxon>
        <taxon>Metazoa</taxon>
        <taxon>Chordata</taxon>
        <taxon>Craniata</taxon>
        <taxon>Vertebrata</taxon>
        <taxon>Euteleostomi</taxon>
        <taxon>Archelosauria</taxon>
        <taxon>Archosauria</taxon>
        <taxon>Dinosauria</taxon>
        <taxon>Saurischia</taxon>
        <taxon>Theropoda</taxon>
        <taxon>Coelurosauria</taxon>
        <taxon>Aves</taxon>
        <taxon>Neognathae</taxon>
        <taxon>Neoaves</taxon>
        <taxon>Otidimorphae</taxon>
        <taxon>Cuculiformes</taxon>
        <taxon>Centropidae</taxon>
        <taxon>Centropus</taxon>
    </lineage>
</organism>
<dbReference type="InterPro" id="IPR036186">
    <property type="entry name" value="Serpin_sf"/>
</dbReference>
<name>A0A7K5AE07_9AVES</name>
<dbReference type="EMBL" id="VYZI01002414">
    <property type="protein sequence ID" value="NWR81971.1"/>
    <property type="molecule type" value="Genomic_DNA"/>
</dbReference>
<comment type="caution">
    <text evidence="1">The sequence shown here is derived from an EMBL/GenBank/DDBJ whole genome shotgun (WGS) entry which is preliminary data.</text>
</comment>
<accession>A0A7K5AE07</accession>
<protein>
    <submittedName>
        <fullName evidence="1">PAI1 inhibitor</fullName>
    </submittedName>
</protein>
<feature type="non-terminal residue" evidence="1">
    <location>
        <position position="56"/>
    </location>
</feature>
<dbReference type="SUPFAM" id="SSF56574">
    <property type="entry name" value="Serpins"/>
    <property type="match status" value="1"/>
</dbReference>
<feature type="non-terminal residue" evidence="1">
    <location>
        <position position="1"/>
    </location>
</feature>